<name>A0A2D2AUG2_9CAUL</name>
<dbReference type="EMBL" id="CP024201">
    <property type="protein sequence ID" value="ATQ41605.1"/>
    <property type="molecule type" value="Genomic_DNA"/>
</dbReference>
<dbReference type="GO" id="GO:0003677">
    <property type="term" value="F:DNA binding"/>
    <property type="evidence" value="ECO:0007669"/>
    <property type="project" value="InterPro"/>
</dbReference>
<dbReference type="GO" id="GO:0051301">
    <property type="term" value="P:cell division"/>
    <property type="evidence" value="ECO:0007669"/>
    <property type="project" value="UniProtKB-KW"/>
</dbReference>
<dbReference type="Proteomes" id="UP000228945">
    <property type="component" value="Chromosome"/>
</dbReference>
<proteinExistence type="predicted"/>
<keyword evidence="3" id="KW-0132">Cell division</keyword>
<evidence type="ECO:0000256" key="1">
    <source>
        <dbReference type="SAM" id="MobiDB-lite"/>
    </source>
</evidence>
<dbReference type="Pfam" id="PF13413">
    <property type="entry name" value="HTH_25"/>
    <property type="match status" value="1"/>
</dbReference>
<gene>
    <name evidence="3" type="ORF">CSW64_03840</name>
</gene>
<protein>
    <submittedName>
        <fullName evidence="3">Cell division protein FtsQ</fullName>
    </submittedName>
</protein>
<feature type="compositionally biased region" description="Low complexity" evidence="1">
    <location>
        <begin position="165"/>
        <end position="181"/>
    </location>
</feature>
<reference evidence="3 4" key="1">
    <citation type="submission" date="2017-10" db="EMBL/GenBank/DDBJ databases">
        <title>Genome sequence of Caulobacter mirabilis FWC38.</title>
        <authorList>
            <person name="Fiebig A."/>
            <person name="Crosson S."/>
        </authorList>
    </citation>
    <scope>NUCLEOTIDE SEQUENCE [LARGE SCALE GENOMIC DNA]</scope>
    <source>
        <strain evidence="3 4">FWC 38</strain>
    </source>
</reference>
<evidence type="ECO:0000313" key="3">
    <source>
        <dbReference type="EMBL" id="ATQ41605.1"/>
    </source>
</evidence>
<dbReference type="CDD" id="cd00093">
    <property type="entry name" value="HTH_XRE"/>
    <property type="match status" value="1"/>
</dbReference>
<dbReference type="Gene3D" id="1.10.260.40">
    <property type="entry name" value="lambda repressor-like DNA-binding domains"/>
    <property type="match status" value="1"/>
</dbReference>
<sequence length="331" mass="34126">MPLDSGGVTQLYRTGDIDPVDSLVPTEEPSLHHGPDIGAALKAAREFRGLSLQDVADQTRIRRTYLAAVEDMRLEELPSRPFTLGYVKAYAKLLGLDPDEAVARFKDAAPEAEDDLRAPVGVRKERDPRMGAIMAGAALIVTAIILWNIAQRAISEEAPPPPTAPQSAMAAAPTAPAGPMSVGAPLPAPTEASTPPVYETPGLEAAAQAGGSADAAMAAGKARREAEAAAAVQSDTPVGAAFVAKGPIHGAPAASSAVTLQARRQTMLIVRGGDSAIYFARSLAPGEAYRLPASKGLTVEATDPRAIDVFVGGRFKSLMPAPQTTAAALAG</sequence>
<accession>A0A2D2AUG2</accession>
<dbReference type="InterPro" id="IPR050400">
    <property type="entry name" value="Bact_Cytoskel_RodZ"/>
</dbReference>
<dbReference type="PANTHER" id="PTHR34475:SF1">
    <property type="entry name" value="CYTOSKELETON PROTEIN RODZ"/>
    <property type="match status" value="1"/>
</dbReference>
<dbReference type="KEGG" id="cmb:CSW64_03840"/>
<dbReference type="SUPFAM" id="SSF47413">
    <property type="entry name" value="lambda repressor-like DNA-binding domains"/>
    <property type="match status" value="1"/>
</dbReference>
<evidence type="ECO:0000313" key="4">
    <source>
        <dbReference type="Proteomes" id="UP000228945"/>
    </source>
</evidence>
<dbReference type="InterPro" id="IPR001387">
    <property type="entry name" value="Cro/C1-type_HTH"/>
</dbReference>
<feature type="region of interest" description="Disordered" evidence="1">
    <location>
        <begin position="157"/>
        <end position="198"/>
    </location>
</feature>
<keyword evidence="3" id="KW-0131">Cell cycle</keyword>
<dbReference type="AlphaFoldDB" id="A0A2D2AUG2"/>
<dbReference type="SMART" id="SM00530">
    <property type="entry name" value="HTH_XRE"/>
    <property type="match status" value="1"/>
</dbReference>
<keyword evidence="4" id="KW-1185">Reference proteome</keyword>
<feature type="domain" description="HTH cro/C1-type" evidence="2">
    <location>
        <begin position="41"/>
        <end position="101"/>
    </location>
</feature>
<evidence type="ECO:0000259" key="2">
    <source>
        <dbReference type="PROSITE" id="PS50943"/>
    </source>
</evidence>
<dbReference type="PANTHER" id="PTHR34475">
    <property type="match status" value="1"/>
</dbReference>
<dbReference type="OrthoDB" id="9790252at2"/>
<organism evidence="3 4">
    <name type="scientific">Caulobacter mirabilis</name>
    <dbReference type="NCBI Taxonomy" id="69666"/>
    <lineage>
        <taxon>Bacteria</taxon>
        <taxon>Pseudomonadati</taxon>
        <taxon>Pseudomonadota</taxon>
        <taxon>Alphaproteobacteria</taxon>
        <taxon>Caulobacterales</taxon>
        <taxon>Caulobacteraceae</taxon>
        <taxon>Caulobacter</taxon>
    </lineage>
</organism>
<dbReference type="InterPro" id="IPR010982">
    <property type="entry name" value="Lambda_DNA-bd_dom_sf"/>
</dbReference>
<dbReference type="PROSITE" id="PS50943">
    <property type="entry name" value="HTH_CROC1"/>
    <property type="match status" value="1"/>
</dbReference>